<name>Q5QZR8_IDILO</name>
<dbReference type="PROSITE" id="PS00409">
    <property type="entry name" value="PROKAR_NTER_METHYL"/>
    <property type="match status" value="1"/>
</dbReference>
<dbReference type="OrthoDB" id="9976767at2"/>
<dbReference type="Proteomes" id="UP000001171">
    <property type="component" value="Chromosome"/>
</dbReference>
<sequence>MNWHKNKGFSLLEVLAGAALVALWSVSSLQVLQVGLSAIDRAHTKAKAVEVLMTYLSEAQQTWHRGNNPELSGTSGEFDLKAELISIDQFNATTEVTVSWGRDNELTQTFWLSR</sequence>
<proteinExistence type="predicted"/>
<dbReference type="HOGENOM" id="CLU_2117687_0_0_6"/>
<reference evidence="1 2" key="1">
    <citation type="journal article" date="2004" name="Proc. Natl. Acad. Sci. U.S.A.">
        <title>Genome sequence of the deep-sea gamma-proteobacterium Idiomarina loihiensis reveals amino acid fermentation as a source of carbon and energy.</title>
        <authorList>
            <person name="Hou S."/>
            <person name="Saw J.H."/>
            <person name="Lee K.S."/>
            <person name="Freitas T.A."/>
            <person name="Belisle C."/>
            <person name="Kawarabayasi Y."/>
            <person name="Donachie S.P."/>
            <person name="Pikina A."/>
            <person name="Galperin M.Y."/>
            <person name="Koonin E.V."/>
            <person name="Makarova K.S."/>
            <person name="Omelchenko M.V."/>
            <person name="Sorokin A."/>
            <person name="Wolf Y.I."/>
            <person name="Li Q.X."/>
            <person name="Keum Y.S."/>
            <person name="Campbell S."/>
            <person name="Denery J."/>
            <person name="Aizawa S."/>
            <person name="Shibata S."/>
            <person name="Malahoff A."/>
            <person name="Alam M."/>
        </authorList>
    </citation>
    <scope>NUCLEOTIDE SEQUENCE [LARGE SCALE GENOMIC DNA]</scope>
    <source>
        <strain evidence="2">ATCC BAA-735 / DSM 15497 / L2-TR</strain>
    </source>
</reference>
<dbReference type="RefSeq" id="WP_011234375.1">
    <property type="nucleotide sequence ID" value="NC_006512.1"/>
</dbReference>
<evidence type="ECO:0000313" key="2">
    <source>
        <dbReference type="Proteomes" id="UP000001171"/>
    </source>
</evidence>
<protein>
    <submittedName>
        <fullName evidence="1">Type II secretion pathway related protein</fullName>
    </submittedName>
</protein>
<keyword evidence="2" id="KW-1185">Reference proteome</keyword>
<gene>
    <name evidence="1" type="ordered locus">IL1124</name>
</gene>
<dbReference type="KEGG" id="ilo:IL1124"/>
<dbReference type="AlphaFoldDB" id="Q5QZR8"/>
<dbReference type="EMBL" id="AE017340">
    <property type="protein sequence ID" value="AAV81964.1"/>
    <property type="molecule type" value="Genomic_DNA"/>
</dbReference>
<organism evidence="1 2">
    <name type="scientific">Idiomarina loihiensis (strain ATCC BAA-735 / DSM 15497 / L2-TR)</name>
    <dbReference type="NCBI Taxonomy" id="283942"/>
    <lineage>
        <taxon>Bacteria</taxon>
        <taxon>Pseudomonadati</taxon>
        <taxon>Pseudomonadota</taxon>
        <taxon>Gammaproteobacteria</taxon>
        <taxon>Alteromonadales</taxon>
        <taxon>Idiomarinaceae</taxon>
        <taxon>Idiomarina</taxon>
    </lineage>
</organism>
<dbReference type="GeneID" id="41336292"/>
<accession>Q5QZR8</accession>
<evidence type="ECO:0000313" key="1">
    <source>
        <dbReference type="EMBL" id="AAV81964.1"/>
    </source>
</evidence>
<dbReference type="STRING" id="283942.IL1124"/>
<dbReference type="InterPro" id="IPR012902">
    <property type="entry name" value="N_methyl_site"/>
</dbReference>